<protein>
    <submittedName>
        <fullName evidence="3">Spore protein YkvP</fullName>
    </submittedName>
</protein>
<dbReference type="InterPro" id="IPR024542">
    <property type="entry name" value="YkvP_N"/>
</dbReference>
<reference evidence="3 4" key="1">
    <citation type="submission" date="2023-03" db="EMBL/GenBank/DDBJ databases">
        <title>Draft genome sequence of the bacteria which degrade cell wall of Tricholomamatutake.</title>
        <authorList>
            <person name="Konishi Y."/>
            <person name="Fukuta Y."/>
            <person name="Shirasaka N."/>
        </authorList>
    </citation>
    <scope>NUCLEOTIDE SEQUENCE [LARGE SCALE GENOMIC DNA]</scope>
    <source>
        <strain evidence="4">mu1</strain>
    </source>
</reference>
<feature type="domain" description="Spore protein YkvP/CgeB glycosyl transferase-like" evidence="2">
    <location>
        <begin position="173"/>
        <end position="316"/>
    </location>
</feature>
<keyword evidence="4" id="KW-1185">Reference proteome</keyword>
<evidence type="ECO:0000313" key="4">
    <source>
        <dbReference type="Proteomes" id="UP001157114"/>
    </source>
</evidence>
<evidence type="ECO:0000313" key="3">
    <source>
        <dbReference type="EMBL" id="GLX68148.1"/>
    </source>
</evidence>
<sequence length="332" mass="38118">MRVLFLERGGIWRYGLPDGLRDLGHEVEMSGPVVQTSVIRQINAFKPDLLIYVGWGYDHTPAKQRLVRRLADDYNLPLVYWSTEDPNFTKAFTIPLLKRVNPDYVFTISPNTVSEFRQLGYPCEYMDFAFHPGIHHAVRPVPKYKADIAVVANAYPDVLKRYPRHYRRQAIDILIKPLLKAGYRIHFYGRNWHLMKPFLGRSLPASWIKKPIAYKDANKVYSSAKIMLGLQNYKNMATQRTYEIVGSGGFLLTCNTGGVRKLLQHGRDAALSSTPQETLKLVRHYLANAKEREQVRQSGRKAIDTHSYTERAKSMLETLKKHGVISDKDIGE</sequence>
<evidence type="ECO:0000259" key="1">
    <source>
        <dbReference type="Pfam" id="PF12996"/>
    </source>
</evidence>
<dbReference type="InterPro" id="IPR055259">
    <property type="entry name" value="YkvP/CgeB_Glyco_trans-like"/>
</dbReference>
<name>A0ABQ6GFN4_9BACL</name>
<comment type="caution">
    <text evidence="3">The sequence shown here is derived from an EMBL/GenBank/DDBJ whole genome shotgun (WGS) entry which is preliminary data.</text>
</comment>
<proteinExistence type="predicted"/>
<accession>A0ABQ6GFN4</accession>
<gene>
    <name evidence="3" type="primary">ykvP_2</name>
    <name evidence="3" type="ORF">MU1_24930</name>
</gene>
<evidence type="ECO:0000259" key="2">
    <source>
        <dbReference type="Pfam" id="PF13524"/>
    </source>
</evidence>
<dbReference type="Proteomes" id="UP001157114">
    <property type="component" value="Unassembled WGS sequence"/>
</dbReference>
<dbReference type="Pfam" id="PF12996">
    <property type="entry name" value="DUF3880"/>
    <property type="match status" value="1"/>
</dbReference>
<feature type="domain" description="Spore protein YkvP N-terminal" evidence="1">
    <location>
        <begin position="3"/>
        <end position="108"/>
    </location>
</feature>
<dbReference type="Pfam" id="PF13524">
    <property type="entry name" value="Glyco_trans_1_2"/>
    <property type="match status" value="1"/>
</dbReference>
<organism evidence="3 4">
    <name type="scientific">Paenibacillus glycanilyticus</name>
    <dbReference type="NCBI Taxonomy" id="126569"/>
    <lineage>
        <taxon>Bacteria</taxon>
        <taxon>Bacillati</taxon>
        <taxon>Bacillota</taxon>
        <taxon>Bacilli</taxon>
        <taxon>Bacillales</taxon>
        <taxon>Paenibacillaceae</taxon>
        <taxon>Paenibacillus</taxon>
    </lineage>
</organism>
<dbReference type="SUPFAM" id="SSF53756">
    <property type="entry name" value="UDP-Glycosyltransferase/glycogen phosphorylase"/>
    <property type="match status" value="1"/>
</dbReference>
<dbReference type="RefSeq" id="WP_284238891.1">
    <property type="nucleotide sequence ID" value="NZ_BSSQ01000010.1"/>
</dbReference>
<dbReference type="EMBL" id="BSSQ01000010">
    <property type="protein sequence ID" value="GLX68148.1"/>
    <property type="molecule type" value="Genomic_DNA"/>
</dbReference>